<gene>
    <name evidence="1" type="ordered locus">Marky_1671</name>
</gene>
<protein>
    <submittedName>
        <fullName evidence="1">OsmC family protein</fullName>
    </submittedName>
</protein>
<sequence length="139" mass="15663">MDKKKLIVHHITGHRFLGINENGDKVVIDGDQPAMGLRPMELLLAALAGCTAYDVVDIMQKKRQPLARYRVEVEGERAETHPRRYTRITLTHYGAGPNVTEEALWRAATLSHEKYCSVSASLNAEIEVRVVVEPWNEEA</sequence>
<dbReference type="InterPro" id="IPR015946">
    <property type="entry name" value="KH_dom-like_a/b"/>
</dbReference>
<dbReference type="AlphaFoldDB" id="F2NKF7"/>
<organism evidence="1 2">
    <name type="scientific">Marinithermus hydrothermalis (strain DSM 14884 / JCM 11576 / T1)</name>
    <dbReference type="NCBI Taxonomy" id="869210"/>
    <lineage>
        <taxon>Bacteria</taxon>
        <taxon>Thermotogati</taxon>
        <taxon>Deinococcota</taxon>
        <taxon>Deinococci</taxon>
        <taxon>Thermales</taxon>
        <taxon>Thermaceae</taxon>
        <taxon>Marinithermus</taxon>
    </lineage>
</organism>
<reference evidence="1 2" key="1">
    <citation type="journal article" date="2012" name="Stand. Genomic Sci.">
        <title>Complete genome sequence of the aerobic, heterotroph Marinithermus hydrothermalis type strain (T1(T)) from a deep-sea hydrothermal vent chimney.</title>
        <authorList>
            <person name="Copeland A."/>
            <person name="Gu W."/>
            <person name="Yasawong M."/>
            <person name="Lapidus A."/>
            <person name="Lucas S."/>
            <person name="Deshpande S."/>
            <person name="Pagani I."/>
            <person name="Tapia R."/>
            <person name="Cheng J.F."/>
            <person name="Goodwin L.A."/>
            <person name="Pitluck S."/>
            <person name="Liolios K."/>
            <person name="Ivanova N."/>
            <person name="Mavromatis K."/>
            <person name="Mikhailova N."/>
            <person name="Pati A."/>
            <person name="Chen A."/>
            <person name="Palaniappan K."/>
            <person name="Land M."/>
            <person name="Pan C."/>
            <person name="Brambilla E.M."/>
            <person name="Rohde M."/>
            <person name="Tindall B.J."/>
            <person name="Sikorski J."/>
            <person name="Goker M."/>
            <person name="Detter J.C."/>
            <person name="Bristow J."/>
            <person name="Eisen J.A."/>
            <person name="Markowitz V."/>
            <person name="Hugenholtz P."/>
            <person name="Kyrpides N.C."/>
            <person name="Klenk H.P."/>
            <person name="Woyke T."/>
        </authorList>
    </citation>
    <scope>NUCLEOTIDE SEQUENCE [LARGE SCALE GENOMIC DNA]</scope>
    <source>
        <strain evidence="2">DSM 14884 / JCM 11576 / T1</strain>
    </source>
</reference>
<name>F2NKF7_MARHT</name>
<proteinExistence type="predicted"/>
<dbReference type="STRING" id="869210.Marky_1671"/>
<evidence type="ECO:0000313" key="2">
    <source>
        <dbReference type="Proteomes" id="UP000007030"/>
    </source>
</evidence>
<dbReference type="SUPFAM" id="SSF82784">
    <property type="entry name" value="OsmC-like"/>
    <property type="match status" value="1"/>
</dbReference>
<dbReference type="InterPro" id="IPR003718">
    <property type="entry name" value="OsmC/Ohr_fam"/>
</dbReference>
<dbReference type="PANTHER" id="PTHR34352:SF1">
    <property type="entry name" value="PROTEIN YHFA"/>
    <property type="match status" value="1"/>
</dbReference>
<dbReference type="Proteomes" id="UP000007030">
    <property type="component" value="Chromosome"/>
</dbReference>
<dbReference type="HOGENOM" id="CLU_114057_1_1_0"/>
<evidence type="ECO:0000313" key="1">
    <source>
        <dbReference type="EMBL" id="AEB12406.1"/>
    </source>
</evidence>
<dbReference type="PANTHER" id="PTHR34352">
    <property type="entry name" value="PROTEIN YHFA"/>
    <property type="match status" value="1"/>
</dbReference>
<dbReference type="Pfam" id="PF02566">
    <property type="entry name" value="OsmC"/>
    <property type="match status" value="1"/>
</dbReference>
<dbReference type="OrthoDB" id="9804010at2"/>
<accession>F2NKF7</accession>
<dbReference type="Gene3D" id="3.30.300.20">
    <property type="match status" value="1"/>
</dbReference>
<dbReference type="EMBL" id="CP002630">
    <property type="protein sequence ID" value="AEB12406.1"/>
    <property type="molecule type" value="Genomic_DNA"/>
</dbReference>
<dbReference type="eggNOG" id="COG1765">
    <property type="taxonomic scope" value="Bacteria"/>
</dbReference>
<dbReference type="InterPro" id="IPR036102">
    <property type="entry name" value="OsmC/Ohrsf"/>
</dbReference>
<dbReference type="RefSeq" id="WP_013704453.1">
    <property type="nucleotide sequence ID" value="NC_015387.1"/>
</dbReference>
<keyword evidence="2" id="KW-1185">Reference proteome</keyword>
<dbReference type="KEGG" id="mhd:Marky_1671"/>